<keyword evidence="5 11" id="KW-0812">Transmembrane</keyword>
<dbReference type="PROSITE" id="PS00216">
    <property type="entry name" value="SUGAR_TRANSPORT_1"/>
    <property type="match status" value="1"/>
</dbReference>
<dbReference type="SUPFAM" id="SSF103473">
    <property type="entry name" value="MFS general substrate transporter"/>
    <property type="match status" value="1"/>
</dbReference>
<keyword evidence="4" id="KW-0762">Sugar transport</keyword>
<dbReference type="Gene3D" id="1.20.1250.20">
    <property type="entry name" value="MFS general substrate transporter like domains"/>
    <property type="match status" value="1"/>
</dbReference>
<gene>
    <name evidence="13" type="ORF">CVIRNUC_009053</name>
</gene>
<dbReference type="FunFam" id="1.20.1250.20:FF:000002">
    <property type="entry name" value="Sugar transport protein 13"/>
    <property type="match status" value="1"/>
</dbReference>
<evidence type="ECO:0000256" key="5">
    <source>
        <dbReference type="ARBA" id="ARBA00022692"/>
    </source>
</evidence>
<feature type="transmembrane region" description="Helical" evidence="11">
    <location>
        <begin position="121"/>
        <end position="139"/>
    </location>
</feature>
<feature type="compositionally biased region" description="Low complexity" evidence="10">
    <location>
        <begin position="539"/>
        <end position="551"/>
    </location>
</feature>
<name>A0AAV1IGM2_9CHLO</name>
<feature type="transmembrane region" description="Helical" evidence="11">
    <location>
        <begin position="393"/>
        <end position="417"/>
    </location>
</feature>
<dbReference type="PANTHER" id="PTHR23500">
    <property type="entry name" value="SOLUTE CARRIER FAMILY 2, FACILITATED GLUCOSE TRANSPORTER"/>
    <property type="match status" value="1"/>
</dbReference>
<keyword evidence="3 9" id="KW-0813">Transport</keyword>
<feature type="transmembrane region" description="Helical" evidence="11">
    <location>
        <begin position="291"/>
        <end position="315"/>
    </location>
</feature>
<dbReference type="GO" id="GO:0016020">
    <property type="term" value="C:membrane"/>
    <property type="evidence" value="ECO:0007669"/>
    <property type="project" value="UniProtKB-SubCell"/>
</dbReference>
<dbReference type="InterPro" id="IPR005829">
    <property type="entry name" value="Sugar_transporter_CS"/>
</dbReference>
<dbReference type="NCBIfam" id="TIGR00879">
    <property type="entry name" value="SP"/>
    <property type="match status" value="1"/>
</dbReference>
<evidence type="ECO:0000256" key="11">
    <source>
        <dbReference type="SAM" id="Phobius"/>
    </source>
</evidence>
<evidence type="ECO:0000313" key="13">
    <source>
        <dbReference type="EMBL" id="CAK0785841.1"/>
    </source>
</evidence>
<feature type="region of interest" description="Disordered" evidence="10">
    <location>
        <begin position="521"/>
        <end position="551"/>
    </location>
</feature>
<keyword evidence="8 11" id="KW-0472">Membrane</keyword>
<dbReference type="EMBL" id="CAUYUE010000013">
    <property type="protein sequence ID" value="CAK0785841.1"/>
    <property type="molecule type" value="Genomic_DNA"/>
</dbReference>
<feature type="transmembrane region" description="Helical" evidence="11">
    <location>
        <begin position="145"/>
        <end position="166"/>
    </location>
</feature>
<dbReference type="AlphaFoldDB" id="A0AAV1IGM2"/>
<evidence type="ECO:0000256" key="8">
    <source>
        <dbReference type="ARBA" id="ARBA00023136"/>
    </source>
</evidence>
<comment type="caution">
    <text evidence="13">The sequence shown here is derived from an EMBL/GenBank/DDBJ whole genome shotgun (WGS) entry which is preliminary data.</text>
</comment>
<dbReference type="InterPro" id="IPR036259">
    <property type="entry name" value="MFS_trans_sf"/>
</dbReference>
<dbReference type="PROSITE" id="PS00217">
    <property type="entry name" value="SUGAR_TRANSPORT_2"/>
    <property type="match status" value="1"/>
</dbReference>
<feature type="transmembrane region" description="Helical" evidence="11">
    <location>
        <begin position="21"/>
        <end position="41"/>
    </location>
</feature>
<evidence type="ECO:0000256" key="4">
    <source>
        <dbReference type="ARBA" id="ARBA00022597"/>
    </source>
</evidence>
<feature type="transmembrane region" description="Helical" evidence="11">
    <location>
        <begin position="357"/>
        <end position="378"/>
    </location>
</feature>
<keyword evidence="14" id="KW-1185">Reference proteome</keyword>
<evidence type="ECO:0000256" key="3">
    <source>
        <dbReference type="ARBA" id="ARBA00022448"/>
    </source>
</evidence>
<evidence type="ECO:0000256" key="1">
    <source>
        <dbReference type="ARBA" id="ARBA00004141"/>
    </source>
</evidence>
<dbReference type="GO" id="GO:0015293">
    <property type="term" value="F:symporter activity"/>
    <property type="evidence" value="ECO:0007669"/>
    <property type="project" value="UniProtKB-KW"/>
</dbReference>
<reference evidence="13 14" key="1">
    <citation type="submission" date="2023-10" db="EMBL/GenBank/DDBJ databases">
        <authorList>
            <person name="Maclean D."/>
            <person name="Macfadyen A."/>
        </authorList>
    </citation>
    <scope>NUCLEOTIDE SEQUENCE [LARGE SCALE GENOMIC DNA]</scope>
</reference>
<keyword evidence="7 11" id="KW-1133">Transmembrane helix</keyword>
<dbReference type="PROSITE" id="PS50850">
    <property type="entry name" value="MFS"/>
    <property type="match status" value="1"/>
</dbReference>
<dbReference type="Pfam" id="PF00083">
    <property type="entry name" value="Sugar_tr"/>
    <property type="match status" value="1"/>
</dbReference>
<evidence type="ECO:0000256" key="9">
    <source>
        <dbReference type="RuleBase" id="RU003346"/>
    </source>
</evidence>
<comment type="subcellular location">
    <subcellularLocation>
        <location evidence="1">Membrane</location>
        <topology evidence="1">Multi-pass membrane protein</topology>
    </subcellularLocation>
</comment>
<keyword evidence="6" id="KW-0769">Symport</keyword>
<feature type="transmembrane region" description="Helical" evidence="11">
    <location>
        <begin position="178"/>
        <end position="200"/>
    </location>
</feature>
<feature type="transmembrane region" description="Helical" evidence="11">
    <location>
        <begin position="429"/>
        <end position="452"/>
    </location>
</feature>
<evidence type="ECO:0000256" key="10">
    <source>
        <dbReference type="SAM" id="MobiDB-lite"/>
    </source>
</evidence>
<dbReference type="PRINTS" id="PR00171">
    <property type="entry name" value="SUGRTRNSPORT"/>
</dbReference>
<evidence type="ECO:0000256" key="2">
    <source>
        <dbReference type="ARBA" id="ARBA00010992"/>
    </source>
</evidence>
<dbReference type="Proteomes" id="UP001314263">
    <property type="component" value="Unassembled WGS sequence"/>
</dbReference>
<feature type="transmembrane region" description="Helical" evidence="11">
    <location>
        <begin position="327"/>
        <end position="350"/>
    </location>
</feature>
<dbReference type="GO" id="GO:0015145">
    <property type="term" value="F:monosaccharide transmembrane transporter activity"/>
    <property type="evidence" value="ECO:0007669"/>
    <property type="project" value="InterPro"/>
</dbReference>
<proteinExistence type="inferred from homology"/>
<accession>A0AAV1IGM2</accession>
<comment type="similarity">
    <text evidence="2 9">Belongs to the major facilitator superfamily. Sugar transporter (TC 2.A.1.1) family.</text>
</comment>
<dbReference type="PANTHER" id="PTHR23500:SF357">
    <property type="entry name" value="IP12678P"/>
    <property type="match status" value="1"/>
</dbReference>
<evidence type="ECO:0000256" key="6">
    <source>
        <dbReference type="ARBA" id="ARBA00022847"/>
    </source>
</evidence>
<evidence type="ECO:0000256" key="7">
    <source>
        <dbReference type="ARBA" id="ARBA00022989"/>
    </source>
</evidence>
<feature type="transmembrane region" description="Helical" evidence="11">
    <location>
        <begin position="90"/>
        <end position="109"/>
    </location>
</feature>
<protein>
    <recommendedName>
        <fullName evidence="12">Major facilitator superfamily (MFS) profile domain-containing protein</fullName>
    </recommendedName>
</protein>
<feature type="transmembrane region" description="Helical" evidence="11">
    <location>
        <begin position="206"/>
        <end position="229"/>
    </location>
</feature>
<feature type="domain" description="Major facilitator superfamily (MFS) profile" evidence="12">
    <location>
        <begin position="28"/>
        <end position="483"/>
    </location>
</feature>
<dbReference type="InterPro" id="IPR003663">
    <property type="entry name" value="Sugar/inositol_transpt"/>
</dbReference>
<feature type="transmembrane region" description="Helical" evidence="11">
    <location>
        <begin position="458"/>
        <end position="479"/>
    </location>
</feature>
<sequence length="551" mass="59521">MAGGAIIVTQRERADKYNGRFTIFTFVAIICGATTGLLLGYDNGVMGGVVTHKDFQREFFYDTVYQHTVNPSAPTADKVQAAYCKYNNPLLQLTISCLYLAAIVGALASEAARPLGRKVPLVFSGITFIVGAGIMAGAVHISMIIVGRIILGLGVGVGTTVGPIYLAEMAPAKLRGTLNVLFQLFITIGILVAGCINLGAKDIFPWGWRLPLAIAAGPGIIILLAGLILPESPSSLAENGHIERAKHVLQRARGVEDVSVELDDIVEAARQSRLIKNPYKSIMQRKYRPQLVIAVIFMIFQQFDGINAIIFYAPVLFEQLGGQGLGSLLNTVVIDAVNVLATFGAVAFVDKLGRRKLLIIASIWMFVTQVIVAGTLGAEFQKHGADLPRDVSIAMLVIICIYICGHAYGWGPIGWLYPTEIQPLETRAAGAGINVASNMLFTFIIGQCFTTMLCTMRYGVFLFFAGCLVIAGVTTYLFFPETAGVPVENAHTVFRDHWFWPKVYPEIKEVHAVDLPSVETGKAGDIQMSPSSEYPDPKANGGNARNGSGRF</sequence>
<dbReference type="InterPro" id="IPR045262">
    <property type="entry name" value="STP/PLT_plant"/>
</dbReference>
<dbReference type="CDD" id="cd17361">
    <property type="entry name" value="MFS_STP"/>
    <property type="match status" value="1"/>
</dbReference>
<dbReference type="InterPro" id="IPR020846">
    <property type="entry name" value="MFS_dom"/>
</dbReference>
<organism evidence="13 14">
    <name type="scientific">Coccomyxa viridis</name>
    <dbReference type="NCBI Taxonomy" id="1274662"/>
    <lineage>
        <taxon>Eukaryota</taxon>
        <taxon>Viridiplantae</taxon>
        <taxon>Chlorophyta</taxon>
        <taxon>core chlorophytes</taxon>
        <taxon>Trebouxiophyceae</taxon>
        <taxon>Trebouxiophyceae incertae sedis</taxon>
        <taxon>Coccomyxaceae</taxon>
        <taxon>Coccomyxa</taxon>
    </lineage>
</organism>
<evidence type="ECO:0000259" key="12">
    <source>
        <dbReference type="PROSITE" id="PS50850"/>
    </source>
</evidence>
<dbReference type="InterPro" id="IPR005828">
    <property type="entry name" value="MFS_sugar_transport-like"/>
</dbReference>
<evidence type="ECO:0000313" key="14">
    <source>
        <dbReference type="Proteomes" id="UP001314263"/>
    </source>
</evidence>
<dbReference type="InterPro" id="IPR044778">
    <property type="entry name" value="MFS_STP/MST-like_plant"/>
</dbReference>